<dbReference type="AlphaFoldDB" id="U5DIA1"/>
<evidence type="ECO:0000256" key="1">
    <source>
        <dbReference type="SAM" id="Phobius"/>
    </source>
</evidence>
<comment type="caution">
    <text evidence="2">The sequence shown here is derived from an EMBL/GenBank/DDBJ whole genome shotgun (WGS) entry which is preliminary data.</text>
</comment>
<keyword evidence="1" id="KW-0812">Transmembrane</keyword>
<feature type="transmembrane region" description="Helical" evidence="1">
    <location>
        <begin position="39"/>
        <end position="57"/>
    </location>
</feature>
<evidence type="ECO:0000313" key="3">
    <source>
        <dbReference type="Proteomes" id="UP000016960"/>
    </source>
</evidence>
<accession>U5DIA1</accession>
<keyword evidence="1" id="KW-1133">Transmembrane helix</keyword>
<evidence type="ECO:0000313" key="2">
    <source>
        <dbReference type="EMBL" id="ERN40662.1"/>
    </source>
</evidence>
<proteinExistence type="predicted"/>
<sequence length="143" mass="16874">MTDFLVRERTSERSPAAACHISFDDHVERLHRFTVTCRWVVVGTCWLVLTPLALWAMRGEFDLWHSHFTFAAVRYALRYNLPSTLTLSFCLGFTTATLMWQSRNILFGWPLRYRRGLEKQVRYILACGPQHPLWRWTVGKLLQ</sequence>
<reference evidence="2 3" key="1">
    <citation type="submission" date="2013-05" db="EMBL/GenBank/DDBJ databases">
        <title>Draft genome sequence of Rubidibacter lacunae KORDI 51-2.</title>
        <authorList>
            <person name="Choi D.H."/>
            <person name="Noh J.H."/>
            <person name="Kwon K.-K."/>
            <person name="Lee J.-H."/>
            <person name="Ryu J.-Y."/>
        </authorList>
    </citation>
    <scope>NUCLEOTIDE SEQUENCE [LARGE SCALE GENOMIC DNA]</scope>
    <source>
        <strain evidence="2 3">KORDI 51-2</strain>
    </source>
</reference>
<keyword evidence="3" id="KW-1185">Reference proteome</keyword>
<name>U5DIA1_9CHRO</name>
<protein>
    <submittedName>
        <fullName evidence="2">Uncharacterized protein</fullName>
    </submittedName>
</protein>
<dbReference type="eggNOG" id="ENOG5031BER">
    <property type="taxonomic scope" value="Bacteria"/>
</dbReference>
<dbReference type="STRING" id="582515.KR51_00026450"/>
<dbReference type="Proteomes" id="UP000016960">
    <property type="component" value="Unassembled WGS sequence"/>
</dbReference>
<dbReference type="RefSeq" id="WP_022608055.1">
    <property type="nucleotide sequence ID" value="NZ_ASSJ01000070.1"/>
</dbReference>
<feature type="transmembrane region" description="Helical" evidence="1">
    <location>
        <begin position="77"/>
        <end position="100"/>
    </location>
</feature>
<keyword evidence="1" id="KW-0472">Membrane</keyword>
<organism evidence="2 3">
    <name type="scientific">Rubidibacter lacunae KORDI 51-2</name>
    <dbReference type="NCBI Taxonomy" id="582515"/>
    <lineage>
        <taxon>Bacteria</taxon>
        <taxon>Bacillati</taxon>
        <taxon>Cyanobacteriota</taxon>
        <taxon>Cyanophyceae</taxon>
        <taxon>Oscillatoriophycideae</taxon>
        <taxon>Chroococcales</taxon>
        <taxon>Aphanothecaceae</taxon>
        <taxon>Rubidibacter</taxon>
    </lineage>
</organism>
<dbReference type="InParanoid" id="U5DIA1"/>
<dbReference type="EMBL" id="ASSJ01000070">
    <property type="protein sequence ID" value="ERN40662.1"/>
    <property type="molecule type" value="Genomic_DNA"/>
</dbReference>
<gene>
    <name evidence="2" type="ORF">KR51_00026450</name>
</gene>